<evidence type="ECO:0000256" key="1">
    <source>
        <dbReference type="ARBA" id="ARBA00022490"/>
    </source>
</evidence>
<dbReference type="InterPro" id="IPR007627">
    <property type="entry name" value="RNA_pol_sigma70_r2"/>
</dbReference>
<proteinExistence type="inferred from homology"/>
<dbReference type="EMBL" id="VSSQ01001025">
    <property type="protein sequence ID" value="MPM04280.1"/>
    <property type="molecule type" value="Genomic_DNA"/>
</dbReference>
<dbReference type="InterPro" id="IPR013325">
    <property type="entry name" value="RNA_pol_sigma_r2"/>
</dbReference>
<dbReference type="GO" id="GO:0003700">
    <property type="term" value="F:DNA-binding transcription factor activity"/>
    <property type="evidence" value="ECO:0007669"/>
    <property type="project" value="InterPro"/>
</dbReference>
<organism evidence="6">
    <name type="scientific">bioreactor metagenome</name>
    <dbReference type="NCBI Taxonomy" id="1076179"/>
    <lineage>
        <taxon>unclassified sequences</taxon>
        <taxon>metagenomes</taxon>
        <taxon>ecological metagenomes</taxon>
    </lineage>
</organism>
<dbReference type="AlphaFoldDB" id="A0A644WKI0"/>
<evidence type="ECO:0000256" key="3">
    <source>
        <dbReference type="ARBA" id="ARBA00023125"/>
    </source>
</evidence>
<keyword evidence="3" id="KW-0238">DNA-binding</keyword>
<dbReference type="Gene3D" id="1.10.1740.10">
    <property type="match status" value="1"/>
</dbReference>
<dbReference type="HAMAP" id="MF_02064">
    <property type="entry name" value="Sigma70_SigI"/>
    <property type="match status" value="1"/>
</dbReference>
<keyword evidence="4" id="KW-0804">Transcription</keyword>
<sequence>MRNCNFEVRKVSELDELAVSAKTNEDSMNKLIKQYENFILKCASSAARIYVSRSDDEWSIALAAFTEAVKNYSAEKGSFLNFAELVIRRRIIDFIRSKSRYAPEISVNPSMFGSETDEEEDYSMQAEIAQKVATTDENSAKLEIYLVNEIFSAYGFSFMDLAECSPKADKTKRACGKVVAYMLKNPILISEMKVKRQLPLNLIEKNTKVPRKLLERHRKYIVAAVEIMSGDFPYLASYMRYIREELEK</sequence>
<accession>A0A644WKI0</accession>
<dbReference type="GO" id="GO:0003677">
    <property type="term" value="F:DNA binding"/>
    <property type="evidence" value="ECO:0007669"/>
    <property type="project" value="UniProtKB-KW"/>
</dbReference>
<name>A0A644WKI0_9ZZZZ</name>
<evidence type="ECO:0000259" key="5">
    <source>
        <dbReference type="Pfam" id="PF04542"/>
    </source>
</evidence>
<dbReference type="NCBIfam" id="TIGR02895">
    <property type="entry name" value="spore_sigI"/>
    <property type="match status" value="1"/>
</dbReference>
<feature type="domain" description="RNA polymerase sigma-70 region 2" evidence="5">
    <location>
        <begin position="32"/>
        <end position="100"/>
    </location>
</feature>
<evidence type="ECO:0000313" key="6">
    <source>
        <dbReference type="EMBL" id="MPM04280.1"/>
    </source>
</evidence>
<evidence type="ECO:0000256" key="4">
    <source>
        <dbReference type="ARBA" id="ARBA00023163"/>
    </source>
</evidence>
<dbReference type="GO" id="GO:0006352">
    <property type="term" value="P:DNA-templated transcription initiation"/>
    <property type="evidence" value="ECO:0007669"/>
    <property type="project" value="InterPro"/>
</dbReference>
<reference evidence="6" key="1">
    <citation type="submission" date="2019-08" db="EMBL/GenBank/DDBJ databases">
        <authorList>
            <person name="Kucharzyk K."/>
            <person name="Murdoch R.W."/>
            <person name="Higgins S."/>
            <person name="Loffler F."/>
        </authorList>
    </citation>
    <scope>NUCLEOTIDE SEQUENCE</scope>
</reference>
<dbReference type="PIRSF" id="PIRSF038953">
    <property type="entry name" value="SigI"/>
    <property type="match status" value="1"/>
</dbReference>
<dbReference type="InterPro" id="IPR014244">
    <property type="entry name" value="RNA_pol_sigma-I"/>
</dbReference>
<comment type="caution">
    <text evidence="6">The sequence shown here is derived from an EMBL/GenBank/DDBJ whole genome shotgun (WGS) entry which is preliminary data.</text>
</comment>
<gene>
    <name evidence="6" type="primary">sigI_2</name>
    <name evidence="6" type="ORF">SDC9_50556</name>
</gene>
<dbReference type="Pfam" id="PF04542">
    <property type="entry name" value="Sigma70_r2"/>
    <property type="match status" value="1"/>
</dbReference>
<protein>
    <submittedName>
        <fullName evidence="6">RNA polymerase sigma factor SigI</fullName>
    </submittedName>
</protein>
<dbReference type="SUPFAM" id="SSF88946">
    <property type="entry name" value="Sigma2 domain of RNA polymerase sigma factors"/>
    <property type="match status" value="1"/>
</dbReference>
<evidence type="ECO:0000256" key="2">
    <source>
        <dbReference type="ARBA" id="ARBA00023015"/>
    </source>
</evidence>
<keyword evidence="1" id="KW-0963">Cytoplasm</keyword>
<keyword evidence="2" id="KW-0805">Transcription regulation</keyword>